<keyword evidence="4" id="KW-1003">Cell membrane</keyword>
<evidence type="ECO:0000256" key="2">
    <source>
        <dbReference type="ARBA" id="ARBA00006434"/>
    </source>
</evidence>
<evidence type="ECO:0000256" key="11">
    <source>
        <dbReference type="ARBA" id="ARBA00023201"/>
    </source>
</evidence>
<dbReference type="PANTHER" id="PTHR48086">
    <property type="entry name" value="SODIUM/PROLINE SYMPORTER-RELATED"/>
    <property type="match status" value="1"/>
</dbReference>
<feature type="transmembrane region" description="Helical" evidence="13">
    <location>
        <begin position="285"/>
        <end position="307"/>
    </location>
</feature>
<dbReference type="Gene3D" id="1.20.1730.10">
    <property type="entry name" value="Sodium/glucose cotransporter"/>
    <property type="match status" value="1"/>
</dbReference>
<gene>
    <name evidence="14" type="ORF">MPL1032_30327</name>
</gene>
<evidence type="ECO:0000256" key="8">
    <source>
        <dbReference type="ARBA" id="ARBA00023053"/>
    </source>
</evidence>
<feature type="transmembrane region" description="Helical" evidence="13">
    <location>
        <begin position="429"/>
        <end position="452"/>
    </location>
</feature>
<comment type="similarity">
    <text evidence="2">Belongs to the sodium:solute symporter (SSF) (TC 2.A.21) family.</text>
</comment>
<dbReference type="GO" id="GO:0005886">
    <property type="term" value="C:plasma membrane"/>
    <property type="evidence" value="ECO:0007669"/>
    <property type="project" value="UniProtKB-SubCell"/>
</dbReference>
<name>A0A0K2W3C7_MESPL</name>
<comment type="catalytic activity">
    <reaction evidence="12">
        <text>L-proline(in) + Na(+)(in) = L-proline(out) + Na(+)(out)</text>
        <dbReference type="Rhea" id="RHEA:28967"/>
        <dbReference type="ChEBI" id="CHEBI:29101"/>
        <dbReference type="ChEBI" id="CHEBI:60039"/>
    </reaction>
</comment>
<feature type="transmembrane region" description="Helical" evidence="13">
    <location>
        <begin position="158"/>
        <end position="176"/>
    </location>
</feature>
<feature type="transmembrane region" description="Helical" evidence="13">
    <location>
        <begin position="71"/>
        <end position="89"/>
    </location>
</feature>
<keyword evidence="5 13" id="KW-0812">Transmembrane</keyword>
<sequence length="625" mass="65989">MTPLLVSVLGIVAVLGLYLATISGRHAQRPGDFVDAGLALPPWVIIFAGAGVTLASLGLPDHLRLLSTFGLQYNQVAVGLICVALAATITQKRIWLAARLTSLRTLGDLLGGYFGSTTLRIYMLVVLFLFSIPFAAMCLSQAGALVSAATANDVPSGLAIWSIAFALFLCSVIGGWRAIAYFVAAQSLLMLALIVFFGAFMGFAIDKLAFAANGIGTTGGVLADKIPGVIQFSAGIGKEPPSGGLWTTFAGLTFALSLGAIALSPGFSFLSVTSAPRRGFAFGQVWMIAGLAAGALMLVGPVLAAEISADGSLSAFTARLAILDPMVAVGFTVLLVASGQIAVAFFAGSGASVCTIELTSRYVIPGMDGRASRFAARVTLALVYGAIAAIASFAPLGATIFSSLTLSLSMQLLPAVLGLCWVRWISRSGVLAGLIVGSLCVVFTESFGLVLFERLFVDLPWGRWPLSVHSAGWGLATNFAACLLVSLFTRAGLERDRRDRLHDAFEESQRARNASQAATTAKWSLTLLWAFFALGPGAILGNSFFSEPVFAGTVVAPGVPSLLIWQVLFWFVGVFIVWWLAYRGRLSVIDELPRHKIVLVPDVNPLFEPTTTPWIARLLDRVTGR</sequence>
<accession>A0A0K2W3C7</accession>
<dbReference type="AlphaFoldDB" id="A0A0K2W3C7"/>
<evidence type="ECO:0000256" key="1">
    <source>
        <dbReference type="ARBA" id="ARBA00004651"/>
    </source>
</evidence>
<evidence type="ECO:0000256" key="13">
    <source>
        <dbReference type="SAM" id="Phobius"/>
    </source>
</evidence>
<feature type="transmembrane region" description="Helical" evidence="13">
    <location>
        <begin position="472"/>
        <end position="493"/>
    </location>
</feature>
<comment type="subcellular location">
    <subcellularLocation>
        <location evidence="1">Cell membrane</location>
        <topology evidence="1">Multi-pass membrane protein</topology>
    </subcellularLocation>
</comment>
<keyword evidence="9" id="KW-0406">Ion transport</keyword>
<feature type="transmembrane region" description="Helical" evidence="13">
    <location>
        <begin position="121"/>
        <end position="146"/>
    </location>
</feature>
<evidence type="ECO:0000256" key="9">
    <source>
        <dbReference type="ARBA" id="ARBA00023065"/>
    </source>
</evidence>
<keyword evidence="11" id="KW-0739">Sodium transport</keyword>
<evidence type="ECO:0000256" key="7">
    <source>
        <dbReference type="ARBA" id="ARBA00022989"/>
    </source>
</evidence>
<feature type="transmembrane region" description="Helical" evidence="13">
    <location>
        <begin position="374"/>
        <end position="394"/>
    </location>
</feature>
<evidence type="ECO:0000256" key="10">
    <source>
        <dbReference type="ARBA" id="ARBA00023136"/>
    </source>
</evidence>
<feature type="transmembrane region" description="Helical" evidence="13">
    <location>
        <begin position="43"/>
        <end position="59"/>
    </location>
</feature>
<keyword evidence="3" id="KW-0813">Transport</keyword>
<feature type="transmembrane region" description="Helical" evidence="13">
    <location>
        <begin position="249"/>
        <end position="273"/>
    </location>
</feature>
<keyword evidence="10 13" id="KW-0472">Membrane</keyword>
<evidence type="ECO:0000313" key="15">
    <source>
        <dbReference type="Proteomes" id="UP000182888"/>
    </source>
</evidence>
<feature type="transmembrane region" description="Helical" evidence="13">
    <location>
        <begin position="400"/>
        <end position="422"/>
    </location>
</feature>
<evidence type="ECO:0000256" key="4">
    <source>
        <dbReference type="ARBA" id="ARBA00022475"/>
    </source>
</evidence>
<reference evidence="15" key="1">
    <citation type="submission" date="2014-08" db="EMBL/GenBank/DDBJ databases">
        <authorList>
            <person name="Edwards T."/>
        </authorList>
    </citation>
    <scope>NUCLEOTIDE SEQUENCE [LARGE SCALE GENOMIC DNA]</scope>
</reference>
<keyword evidence="6" id="KW-0769">Symport</keyword>
<protein>
    <submittedName>
        <fullName evidence="14">Putative Sodium:solute symporter family protein</fullName>
    </submittedName>
</protein>
<keyword evidence="7 13" id="KW-1133">Transmembrane helix</keyword>
<dbReference type="EMBL" id="CCND01000023">
    <property type="protein sequence ID" value="CDX60555.1"/>
    <property type="molecule type" value="Genomic_DNA"/>
</dbReference>
<dbReference type="InterPro" id="IPR001734">
    <property type="entry name" value="Na/solute_symporter"/>
</dbReference>
<dbReference type="PROSITE" id="PS50283">
    <property type="entry name" value="NA_SOLUT_SYMP_3"/>
    <property type="match status" value="1"/>
</dbReference>
<dbReference type="PANTHER" id="PTHR48086:SF3">
    <property type="entry name" value="SODIUM_PROLINE SYMPORTER"/>
    <property type="match status" value="1"/>
</dbReference>
<evidence type="ECO:0000256" key="3">
    <source>
        <dbReference type="ARBA" id="ARBA00022448"/>
    </source>
</evidence>
<dbReference type="InterPro" id="IPR038377">
    <property type="entry name" value="Na/Glc_symporter_sf"/>
</dbReference>
<evidence type="ECO:0000256" key="5">
    <source>
        <dbReference type="ARBA" id="ARBA00022692"/>
    </source>
</evidence>
<dbReference type="InterPro" id="IPR050277">
    <property type="entry name" value="Sodium:Solute_Symporter"/>
</dbReference>
<feature type="transmembrane region" description="Helical" evidence="13">
    <location>
        <begin position="523"/>
        <end position="542"/>
    </location>
</feature>
<dbReference type="GO" id="GO:0006814">
    <property type="term" value="P:sodium ion transport"/>
    <property type="evidence" value="ECO:0007669"/>
    <property type="project" value="UniProtKB-KW"/>
</dbReference>
<feature type="transmembrane region" description="Helical" evidence="13">
    <location>
        <begin position="562"/>
        <end position="582"/>
    </location>
</feature>
<dbReference type="GO" id="GO:0015293">
    <property type="term" value="F:symporter activity"/>
    <property type="evidence" value="ECO:0007669"/>
    <property type="project" value="UniProtKB-KW"/>
</dbReference>
<evidence type="ECO:0000313" key="14">
    <source>
        <dbReference type="EMBL" id="CDX60555.1"/>
    </source>
</evidence>
<proteinExistence type="inferred from homology"/>
<feature type="transmembrane region" description="Helical" evidence="13">
    <location>
        <begin position="188"/>
        <end position="205"/>
    </location>
</feature>
<keyword evidence="8" id="KW-0915">Sodium</keyword>
<evidence type="ECO:0000256" key="6">
    <source>
        <dbReference type="ARBA" id="ARBA00022847"/>
    </source>
</evidence>
<feature type="transmembrane region" description="Helical" evidence="13">
    <location>
        <begin position="327"/>
        <end position="353"/>
    </location>
</feature>
<organism evidence="14 15">
    <name type="scientific">Mesorhizobium plurifarium</name>
    <dbReference type="NCBI Taxonomy" id="69974"/>
    <lineage>
        <taxon>Bacteria</taxon>
        <taxon>Pseudomonadati</taxon>
        <taxon>Pseudomonadota</taxon>
        <taxon>Alphaproteobacteria</taxon>
        <taxon>Hyphomicrobiales</taxon>
        <taxon>Phyllobacteriaceae</taxon>
        <taxon>Mesorhizobium</taxon>
    </lineage>
</organism>
<dbReference type="Proteomes" id="UP000182888">
    <property type="component" value="Unassembled WGS sequence"/>
</dbReference>
<evidence type="ECO:0000256" key="12">
    <source>
        <dbReference type="ARBA" id="ARBA00033708"/>
    </source>
</evidence>